<evidence type="ECO:0000313" key="23">
    <source>
        <dbReference type="EMBL" id="RGK42997.1"/>
    </source>
</evidence>
<feature type="binding site" evidence="19">
    <location>
        <begin position="122"/>
        <end position="128"/>
    </location>
    <ligand>
        <name>ATP</name>
        <dbReference type="ChEBI" id="CHEBI:30616"/>
    </ligand>
</feature>
<dbReference type="GO" id="GO:0051301">
    <property type="term" value="P:cell division"/>
    <property type="evidence" value="ECO:0007669"/>
    <property type="project" value="UniProtKB-KW"/>
</dbReference>
<evidence type="ECO:0000256" key="4">
    <source>
        <dbReference type="ARBA" id="ARBA00010416"/>
    </source>
</evidence>
<dbReference type="InterPro" id="IPR013221">
    <property type="entry name" value="Mur_ligase_cen"/>
</dbReference>
<comment type="similarity">
    <text evidence="4 19">Belongs to the MurCDEF family.</text>
</comment>
<evidence type="ECO:0000256" key="2">
    <source>
        <dbReference type="ARBA" id="ARBA00004496"/>
    </source>
</evidence>
<evidence type="ECO:0000256" key="3">
    <source>
        <dbReference type="ARBA" id="ARBA00004752"/>
    </source>
</evidence>
<evidence type="ECO:0000256" key="10">
    <source>
        <dbReference type="ARBA" id="ARBA00022741"/>
    </source>
</evidence>
<evidence type="ECO:0000256" key="11">
    <source>
        <dbReference type="ARBA" id="ARBA00022840"/>
    </source>
</evidence>
<dbReference type="Pfam" id="PF21799">
    <property type="entry name" value="MurD-like_N"/>
    <property type="match status" value="1"/>
</dbReference>
<dbReference type="GO" id="GO:0008764">
    <property type="term" value="F:UDP-N-acetylmuramoylalanine-D-glutamate ligase activity"/>
    <property type="evidence" value="ECO:0007669"/>
    <property type="project" value="UniProtKB-UniRule"/>
</dbReference>
<comment type="pathway">
    <text evidence="3 19 20">Cell wall biogenesis; peptidoglycan biosynthesis.</text>
</comment>
<dbReference type="SUPFAM" id="SSF51984">
    <property type="entry name" value="MurCD N-terminal domain"/>
    <property type="match status" value="1"/>
</dbReference>
<dbReference type="SUPFAM" id="SSF53623">
    <property type="entry name" value="MurD-like peptide ligases, catalytic domain"/>
    <property type="match status" value="1"/>
</dbReference>
<keyword evidence="9 19" id="KW-0132">Cell division</keyword>
<evidence type="ECO:0000256" key="14">
    <source>
        <dbReference type="ARBA" id="ARBA00023306"/>
    </source>
</evidence>
<dbReference type="EMBL" id="QSQN01000001">
    <property type="protein sequence ID" value="RGK42997.1"/>
    <property type="molecule type" value="Genomic_DNA"/>
</dbReference>
<dbReference type="Gene3D" id="3.40.50.720">
    <property type="entry name" value="NAD(P)-binding Rossmann-like Domain"/>
    <property type="match status" value="1"/>
</dbReference>
<dbReference type="SUPFAM" id="SSF53244">
    <property type="entry name" value="MurD-like peptide ligases, peptide-binding domain"/>
    <property type="match status" value="1"/>
</dbReference>
<evidence type="ECO:0000256" key="19">
    <source>
        <dbReference type="HAMAP-Rule" id="MF_00639"/>
    </source>
</evidence>
<evidence type="ECO:0000256" key="5">
    <source>
        <dbReference type="ARBA" id="ARBA00012212"/>
    </source>
</evidence>
<comment type="function">
    <text evidence="1 19 20">Cell wall formation. Catalyzes the addition of glutamate to the nucleotide precursor UDP-N-acetylmuramoyl-L-alanine (UMA).</text>
</comment>
<comment type="caution">
    <text evidence="23">The sequence shown here is derived from an EMBL/GenBank/DDBJ whole genome shotgun (WGS) entry which is preliminary data.</text>
</comment>
<dbReference type="Gene3D" id="3.40.1190.10">
    <property type="entry name" value="Mur-like, catalytic domain"/>
    <property type="match status" value="1"/>
</dbReference>
<name>A0A3E4LZY5_9FIRM</name>
<keyword evidence="7 19" id="KW-0963">Cytoplasm</keyword>
<dbReference type="InterPro" id="IPR036615">
    <property type="entry name" value="Mur_ligase_C_dom_sf"/>
</dbReference>
<evidence type="ECO:0000256" key="6">
    <source>
        <dbReference type="ARBA" id="ARBA00015655"/>
    </source>
</evidence>
<dbReference type="EC" id="6.3.2.9" evidence="5 19"/>
<gene>
    <name evidence="19" type="primary">murD</name>
    <name evidence="23" type="ORF">DXD17_00425</name>
</gene>
<dbReference type="Pfam" id="PF08245">
    <property type="entry name" value="Mur_ligase_M"/>
    <property type="match status" value="1"/>
</dbReference>
<evidence type="ECO:0000256" key="1">
    <source>
        <dbReference type="ARBA" id="ARBA00002734"/>
    </source>
</evidence>
<keyword evidence="12 19" id="KW-0133">Cell shape</keyword>
<dbReference type="PROSITE" id="PS01011">
    <property type="entry name" value="FOLYLPOLYGLU_SYNT_1"/>
    <property type="match status" value="1"/>
</dbReference>
<evidence type="ECO:0000313" key="24">
    <source>
        <dbReference type="Proteomes" id="UP000260793"/>
    </source>
</evidence>
<proteinExistence type="inferred from homology"/>
<evidence type="ECO:0000256" key="7">
    <source>
        <dbReference type="ARBA" id="ARBA00022490"/>
    </source>
</evidence>
<evidence type="ECO:0000256" key="13">
    <source>
        <dbReference type="ARBA" id="ARBA00022984"/>
    </source>
</evidence>
<dbReference type="InterPro" id="IPR004101">
    <property type="entry name" value="Mur_ligase_C"/>
</dbReference>
<evidence type="ECO:0000256" key="8">
    <source>
        <dbReference type="ARBA" id="ARBA00022598"/>
    </source>
</evidence>
<dbReference type="NCBIfam" id="TIGR01087">
    <property type="entry name" value="murD"/>
    <property type="match status" value="1"/>
</dbReference>
<evidence type="ECO:0000256" key="16">
    <source>
        <dbReference type="ARBA" id="ARBA00030398"/>
    </source>
</evidence>
<dbReference type="PANTHER" id="PTHR43692:SF1">
    <property type="entry name" value="UDP-N-ACETYLMURAMOYLALANINE--D-GLUTAMATE LIGASE"/>
    <property type="match status" value="1"/>
</dbReference>
<dbReference type="HAMAP" id="MF_00639">
    <property type="entry name" value="MurD"/>
    <property type="match status" value="1"/>
</dbReference>
<protein>
    <recommendedName>
        <fullName evidence="6 19">UDP-N-acetylmuramoylalanine--D-glutamate ligase</fullName>
        <ecNumber evidence="5 19">6.3.2.9</ecNumber>
    </recommendedName>
    <alternativeName>
        <fullName evidence="17 19">D-glutamic acid-adding enzyme</fullName>
    </alternativeName>
    <alternativeName>
        <fullName evidence="16 19">UDP-N-acetylmuramoyl-L-alanyl-D-glutamate synthetase</fullName>
    </alternativeName>
</protein>
<accession>A0A3E4LZY5</accession>
<dbReference type="GO" id="GO:0008360">
    <property type="term" value="P:regulation of cell shape"/>
    <property type="evidence" value="ECO:0007669"/>
    <property type="project" value="UniProtKB-KW"/>
</dbReference>
<reference evidence="23 24" key="1">
    <citation type="submission" date="2018-08" db="EMBL/GenBank/DDBJ databases">
        <title>A genome reference for cultivated species of the human gut microbiota.</title>
        <authorList>
            <person name="Zou Y."/>
            <person name="Xue W."/>
            <person name="Luo G."/>
        </authorList>
    </citation>
    <scope>NUCLEOTIDE SEQUENCE [LARGE SCALE GENOMIC DNA]</scope>
    <source>
        <strain evidence="23 24">TF11-7</strain>
    </source>
</reference>
<dbReference type="GO" id="GO:0009252">
    <property type="term" value="P:peptidoglycan biosynthetic process"/>
    <property type="evidence" value="ECO:0007669"/>
    <property type="project" value="UniProtKB-UniRule"/>
</dbReference>
<dbReference type="AlphaFoldDB" id="A0A3E4LZY5"/>
<dbReference type="Pfam" id="PF02875">
    <property type="entry name" value="Mur_ligase_C"/>
    <property type="match status" value="1"/>
</dbReference>
<feature type="domain" description="Mur ligase central" evidence="22">
    <location>
        <begin position="120"/>
        <end position="298"/>
    </location>
</feature>
<organism evidence="23 24">
    <name type="scientific">[Ruminococcus] lactaris</name>
    <dbReference type="NCBI Taxonomy" id="46228"/>
    <lineage>
        <taxon>Bacteria</taxon>
        <taxon>Bacillati</taxon>
        <taxon>Bacillota</taxon>
        <taxon>Clostridia</taxon>
        <taxon>Lachnospirales</taxon>
        <taxon>Lachnospiraceae</taxon>
        <taxon>Mediterraneibacter</taxon>
    </lineage>
</organism>
<evidence type="ECO:0000256" key="20">
    <source>
        <dbReference type="RuleBase" id="RU003664"/>
    </source>
</evidence>
<evidence type="ECO:0000259" key="21">
    <source>
        <dbReference type="Pfam" id="PF02875"/>
    </source>
</evidence>
<dbReference type="GO" id="GO:0005524">
    <property type="term" value="F:ATP binding"/>
    <property type="evidence" value="ECO:0007669"/>
    <property type="project" value="UniProtKB-UniRule"/>
</dbReference>
<keyword evidence="14 19" id="KW-0131">Cell cycle</keyword>
<feature type="domain" description="Mur ligase C-terminal" evidence="21">
    <location>
        <begin position="320"/>
        <end position="434"/>
    </location>
</feature>
<evidence type="ECO:0000259" key="22">
    <source>
        <dbReference type="Pfam" id="PF08245"/>
    </source>
</evidence>
<evidence type="ECO:0000256" key="12">
    <source>
        <dbReference type="ARBA" id="ARBA00022960"/>
    </source>
</evidence>
<dbReference type="RefSeq" id="WP_117687514.1">
    <property type="nucleotide sequence ID" value="NZ_CAJMJQ010000001.1"/>
</dbReference>
<dbReference type="PANTHER" id="PTHR43692">
    <property type="entry name" value="UDP-N-ACETYLMURAMOYLALANINE--D-GLUTAMATE LIGASE"/>
    <property type="match status" value="1"/>
</dbReference>
<dbReference type="InterPro" id="IPR005762">
    <property type="entry name" value="MurD"/>
</dbReference>
<dbReference type="GO" id="GO:0071555">
    <property type="term" value="P:cell wall organization"/>
    <property type="evidence" value="ECO:0007669"/>
    <property type="project" value="UniProtKB-KW"/>
</dbReference>
<dbReference type="InterPro" id="IPR036565">
    <property type="entry name" value="Mur-like_cat_sf"/>
</dbReference>
<comment type="catalytic activity">
    <reaction evidence="18 19 20">
        <text>UDP-N-acetyl-alpha-D-muramoyl-L-alanine + D-glutamate + ATP = UDP-N-acetyl-alpha-D-muramoyl-L-alanyl-D-glutamate + ADP + phosphate + H(+)</text>
        <dbReference type="Rhea" id="RHEA:16429"/>
        <dbReference type="ChEBI" id="CHEBI:15378"/>
        <dbReference type="ChEBI" id="CHEBI:29986"/>
        <dbReference type="ChEBI" id="CHEBI:30616"/>
        <dbReference type="ChEBI" id="CHEBI:43474"/>
        <dbReference type="ChEBI" id="CHEBI:83898"/>
        <dbReference type="ChEBI" id="CHEBI:83900"/>
        <dbReference type="ChEBI" id="CHEBI:456216"/>
        <dbReference type="EC" id="6.3.2.9"/>
    </reaction>
</comment>
<evidence type="ECO:0000256" key="18">
    <source>
        <dbReference type="ARBA" id="ARBA00047632"/>
    </source>
</evidence>
<dbReference type="GO" id="GO:0004326">
    <property type="term" value="F:tetrahydrofolylpolyglutamate synthase activity"/>
    <property type="evidence" value="ECO:0007669"/>
    <property type="project" value="InterPro"/>
</dbReference>
<dbReference type="Proteomes" id="UP000260793">
    <property type="component" value="Unassembled WGS sequence"/>
</dbReference>
<keyword evidence="13 19" id="KW-0573">Peptidoglycan synthesis</keyword>
<evidence type="ECO:0000256" key="17">
    <source>
        <dbReference type="ARBA" id="ARBA00032324"/>
    </source>
</evidence>
<comment type="subcellular location">
    <subcellularLocation>
        <location evidence="2 19 20">Cytoplasm</location>
    </subcellularLocation>
</comment>
<evidence type="ECO:0000256" key="9">
    <source>
        <dbReference type="ARBA" id="ARBA00022618"/>
    </source>
</evidence>
<sequence>MKIKEKKVLVFGSGISGEAACSLLLREGAEVVLYDGNDKLDREEILSKIPESRNGSLQILLGTLADEKKAQLLKILDLVVMSPGVPTDLPIVNEMRDRGIPIWGEIELAYEAGKGEVLAITGTNGKTTTTSLLGQIMKNYTENTYVVGNIGNPYTSVALETTEDSVIVAEMSSFQLETIETFRPRVSAILNITPDHLNRHHTMEAYIAAKENIAKNQTEEDTCVLNYEDAVTRQFGETLKAKVLYFSSQRILEEGIYLDGEKIVLSLNGEKTEICTVNELNILGTHNHENAMAAAAMAAAYGVPVEIIRKTLKEFQGVEHRIEFVAEKDGVVYYNDSKGTNPDAAIKGIQAMNRPTVLIGGGYDKDSAYDEWINAFDGKVKKLVLIGATREKIAQTAEKLGFHEIVMADTFEEAFEKCVEYAEPGDAVLLSPACASWGMFKNYEQRGDKFKELVNQL</sequence>
<keyword evidence="15 19" id="KW-0961">Cell wall biogenesis/degradation</keyword>
<keyword evidence="10 19" id="KW-0547">Nucleotide-binding</keyword>
<dbReference type="UniPathway" id="UPA00219"/>
<keyword evidence="11 19" id="KW-0067">ATP-binding</keyword>
<dbReference type="GO" id="GO:0005737">
    <property type="term" value="C:cytoplasm"/>
    <property type="evidence" value="ECO:0007669"/>
    <property type="project" value="UniProtKB-SubCell"/>
</dbReference>
<keyword evidence="8 19" id="KW-0436">Ligase</keyword>
<evidence type="ECO:0000256" key="15">
    <source>
        <dbReference type="ARBA" id="ARBA00023316"/>
    </source>
</evidence>
<dbReference type="Gene3D" id="3.90.190.20">
    <property type="entry name" value="Mur ligase, C-terminal domain"/>
    <property type="match status" value="1"/>
</dbReference>
<dbReference type="InterPro" id="IPR018109">
    <property type="entry name" value="Folylpolyglutamate_synth_CS"/>
</dbReference>